<evidence type="ECO:0000256" key="2">
    <source>
        <dbReference type="ARBA" id="ARBA00022729"/>
    </source>
</evidence>
<organism evidence="3">
    <name type="scientific">Hexamita inflata</name>
    <dbReference type="NCBI Taxonomy" id="28002"/>
    <lineage>
        <taxon>Eukaryota</taxon>
        <taxon>Metamonada</taxon>
        <taxon>Diplomonadida</taxon>
        <taxon>Hexamitidae</taxon>
        <taxon>Hexamitinae</taxon>
        <taxon>Hexamita</taxon>
    </lineage>
</organism>
<dbReference type="GO" id="GO:0016998">
    <property type="term" value="P:cell wall macromolecule catabolic process"/>
    <property type="evidence" value="ECO:0007669"/>
    <property type="project" value="InterPro"/>
</dbReference>
<gene>
    <name evidence="4" type="ORF">HINF_LOCUS21685</name>
    <name evidence="3" type="ORF">HINF_LOCUS53863</name>
</gene>
<dbReference type="Gene3D" id="3.20.20.80">
    <property type="entry name" value="Glycosidases"/>
    <property type="match status" value="1"/>
</dbReference>
<evidence type="ECO:0000313" key="3">
    <source>
        <dbReference type="EMBL" id="CAI9966218.1"/>
    </source>
</evidence>
<reference evidence="3" key="1">
    <citation type="submission" date="2023-06" db="EMBL/GenBank/DDBJ databases">
        <authorList>
            <person name="Kurt Z."/>
        </authorList>
    </citation>
    <scope>NUCLEOTIDE SEQUENCE</scope>
</reference>
<dbReference type="GO" id="GO:0007165">
    <property type="term" value="P:signal transduction"/>
    <property type="evidence" value="ECO:0007669"/>
    <property type="project" value="TreeGrafter"/>
</dbReference>
<dbReference type="InterPro" id="IPR017853">
    <property type="entry name" value="GH"/>
</dbReference>
<dbReference type="PROSITE" id="PS51904">
    <property type="entry name" value="GLYCOSYL_HYDROL_F25_2"/>
    <property type="match status" value="1"/>
</dbReference>
<dbReference type="PANTHER" id="PTHR23208">
    <property type="entry name" value="LYSOZYME PROTEIN"/>
    <property type="match status" value="1"/>
</dbReference>
<comment type="similarity">
    <text evidence="1">Belongs to the glycosyl hydrolase 25 family.</text>
</comment>
<dbReference type="PANTHER" id="PTHR23208:SF36">
    <property type="entry name" value="LYSOZYME-RELATED"/>
    <property type="match status" value="1"/>
</dbReference>
<protein>
    <submittedName>
        <fullName evidence="3">Glycosyl hydrolase family 25 protein</fullName>
    </submittedName>
    <submittedName>
        <fullName evidence="4">Glycosyl_hydrolase family 25 protein</fullName>
    </submittedName>
</protein>
<evidence type="ECO:0000313" key="5">
    <source>
        <dbReference type="Proteomes" id="UP001642409"/>
    </source>
</evidence>
<evidence type="ECO:0000256" key="1">
    <source>
        <dbReference type="ARBA" id="ARBA00010646"/>
    </source>
</evidence>
<dbReference type="SUPFAM" id="SSF51445">
    <property type="entry name" value="(Trans)glycosidases"/>
    <property type="match status" value="1"/>
</dbReference>
<proteinExistence type="inferred from homology"/>
<dbReference type="GO" id="GO:0003796">
    <property type="term" value="F:lysozyme activity"/>
    <property type="evidence" value="ECO:0007669"/>
    <property type="project" value="InterPro"/>
</dbReference>
<comment type="caution">
    <text evidence="3">The sequence shown here is derived from an EMBL/GenBank/DDBJ whole genome shotgun (WGS) entry which is preliminary data.</text>
</comment>
<dbReference type="InterPro" id="IPR051595">
    <property type="entry name" value="GH25_Enzymes"/>
</dbReference>
<dbReference type="Proteomes" id="UP001642409">
    <property type="component" value="Unassembled WGS sequence"/>
</dbReference>
<dbReference type="AlphaFoldDB" id="A0AA86QXY3"/>
<dbReference type="EMBL" id="CATOUU010000998">
    <property type="protein sequence ID" value="CAI9966218.1"/>
    <property type="molecule type" value="Genomic_DNA"/>
</dbReference>
<dbReference type="GO" id="GO:0009253">
    <property type="term" value="P:peptidoglycan catabolic process"/>
    <property type="evidence" value="ECO:0007669"/>
    <property type="project" value="InterPro"/>
</dbReference>
<keyword evidence="5" id="KW-1185">Reference proteome</keyword>
<accession>A0AA86QXY3</accession>
<keyword evidence="3" id="KW-0378">Hydrolase</keyword>
<reference evidence="4 5" key="2">
    <citation type="submission" date="2024-07" db="EMBL/GenBank/DDBJ databases">
        <authorList>
            <person name="Akdeniz Z."/>
        </authorList>
    </citation>
    <scope>NUCLEOTIDE SEQUENCE [LARGE SCALE GENOMIC DNA]</scope>
</reference>
<name>A0AA86QXY3_9EUKA</name>
<dbReference type="InterPro" id="IPR002053">
    <property type="entry name" value="Glyco_hydro_25"/>
</dbReference>
<keyword evidence="2" id="KW-0732">Signal</keyword>
<evidence type="ECO:0000313" key="4">
    <source>
        <dbReference type="EMBL" id="CAL6009603.1"/>
    </source>
</evidence>
<dbReference type="EMBL" id="CAXDID020000059">
    <property type="protein sequence ID" value="CAL6009603.1"/>
    <property type="molecule type" value="Genomic_DNA"/>
</dbReference>
<sequence>MIFITTLATRGIDVSYYEGAISQASFNCLYNNGYRFMVIEAQIGSTFSDSALSDYSRAKAAGFQYVDFYIFPTTKKDGRSQVRETIQRLQNNGVMNGNMIWLDVENLDLFYPTQSQNRQFITEMLDEMSNMLGANRVGVYTNWYQWEDIVGWDWAGASSHQLWYPHYDDWQSFDDFQEFGGWSEPNIKQYAGDESECSTTVDRNFY</sequence>